<evidence type="ECO:0000256" key="5">
    <source>
        <dbReference type="ARBA" id="ARBA00022803"/>
    </source>
</evidence>
<evidence type="ECO:0000256" key="6">
    <source>
        <dbReference type="ARBA" id="ARBA00023212"/>
    </source>
</evidence>
<dbReference type="STRING" id="695850.A0A067CHS0"/>
<gene>
    <name evidence="9" type="ORF">SPRG_19823</name>
</gene>
<keyword evidence="4" id="KW-0677">Repeat</keyword>
<dbReference type="Pfam" id="PF21033">
    <property type="entry name" value="RMD1-3"/>
    <property type="match status" value="1"/>
</dbReference>
<sequence>MSSIIEQIDGMWNDHNNARKAVFEFSTKAVEDEPENAELLWRLARANYEYAIEKAVSKELKKKLTYERLDIANKALSLAPESGDCHKWVGISTSEVNEYESVITKLNSAMTIRDHFMKASELSTTDPMASHLLGRWCFRVSDMSWVERAAARGLAGHLAPHSSFEDALANFLKSEEMSPGHLKMNTWYIVQTYAKLKHKKEAKEWAAKVVAMPNLLDEDHDIDALAKAYL</sequence>
<keyword evidence="6" id="KW-0206">Cytoskeleton</keyword>
<dbReference type="PANTHER" id="PTHR16056">
    <property type="entry name" value="REGULATOR OF MICROTUBULE DYNAMICS PROTEIN"/>
    <property type="match status" value="1"/>
</dbReference>
<dbReference type="OMA" id="HILGVWH"/>
<protein>
    <recommendedName>
        <fullName evidence="7">Regulator of microtubule dynamics protein 1</fullName>
    </recommendedName>
    <alternativeName>
        <fullName evidence="8">Protein FAM82B</fullName>
    </alternativeName>
</protein>
<dbReference type="SUPFAM" id="SSF48452">
    <property type="entry name" value="TPR-like"/>
    <property type="match status" value="1"/>
</dbReference>
<dbReference type="AlphaFoldDB" id="A0A067CHS0"/>
<accession>A0A067CHS0</accession>
<evidence type="ECO:0000313" key="9">
    <source>
        <dbReference type="EMBL" id="KDO30274.1"/>
    </source>
</evidence>
<keyword evidence="10" id="KW-1185">Reference proteome</keyword>
<proteinExistence type="predicted"/>
<evidence type="ECO:0000256" key="8">
    <source>
        <dbReference type="ARBA" id="ARBA00041958"/>
    </source>
</evidence>
<dbReference type="GO" id="GO:0005737">
    <property type="term" value="C:cytoplasm"/>
    <property type="evidence" value="ECO:0007669"/>
    <property type="project" value="TreeGrafter"/>
</dbReference>
<evidence type="ECO:0000256" key="3">
    <source>
        <dbReference type="ARBA" id="ARBA00022490"/>
    </source>
</evidence>
<dbReference type="Proteomes" id="UP000030745">
    <property type="component" value="Unassembled WGS sequence"/>
</dbReference>
<dbReference type="PANTHER" id="PTHR16056:SF16">
    <property type="entry name" value="REGULATOR OF MICROTUBULE DYNAMICS PROTEIN 1"/>
    <property type="match status" value="1"/>
</dbReference>
<comment type="subcellular location">
    <subcellularLocation>
        <location evidence="1">Cytoplasm</location>
        <location evidence="1">Cytoskeleton</location>
    </subcellularLocation>
</comment>
<dbReference type="InterPro" id="IPR049039">
    <property type="entry name" value="RMD1-3_a_helical_rpt"/>
</dbReference>
<evidence type="ECO:0000256" key="1">
    <source>
        <dbReference type="ARBA" id="ARBA00004245"/>
    </source>
</evidence>
<evidence type="ECO:0000256" key="4">
    <source>
        <dbReference type="ARBA" id="ARBA00022737"/>
    </source>
</evidence>
<dbReference type="GO" id="GO:0005876">
    <property type="term" value="C:spindle microtubule"/>
    <property type="evidence" value="ECO:0007669"/>
    <property type="project" value="TreeGrafter"/>
</dbReference>
<dbReference type="EMBL" id="KK583202">
    <property type="protein sequence ID" value="KDO30274.1"/>
    <property type="molecule type" value="Genomic_DNA"/>
</dbReference>
<dbReference type="RefSeq" id="XP_012199073.1">
    <property type="nucleotide sequence ID" value="XM_012343683.1"/>
</dbReference>
<evidence type="ECO:0000313" key="10">
    <source>
        <dbReference type="Proteomes" id="UP000030745"/>
    </source>
</evidence>
<reference evidence="9 10" key="1">
    <citation type="journal article" date="2013" name="PLoS Genet.">
        <title>Distinctive expansion of potential virulence genes in the genome of the oomycete fish pathogen Saprolegnia parasitica.</title>
        <authorList>
            <person name="Jiang R.H."/>
            <person name="de Bruijn I."/>
            <person name="Haas B.J."/>
            <person name="Belmonte R."/>
            <person name="Lobach L."/>
            <person name="Christie J."/>
            <person name="van den Ackerveken G."/>
            <person name="Bottin A."/>
            <person name="Bulone V."/>
            <person name="Diaz-Moreno S.M."/>
            <person name="Dumas B."/>
            <person name="Fan L."/>
            <person name="Gaulin E."/>
            <person name="Govers F."/>
            <person name="Grenville-Briggs L.J."/>
            <person name="Horner N.R."/>
            <person name="Levin J.Z."/>
            <person name="Mammella M."/>
            <person name="Meijer H.J."/>
            <person name="Morris P."/>
            <person name="Nusbaum C."/>
            <person name="Oome S."/>
            <person name="Phillips A.J."/>
            <person name="van Rooyen D."/>
            <person name="Rzeszutek E."/>
            <person name="Saraiva M."/>
            <person name="Secombes C.J."/>
            <person name="Seidl M.F."/>
            <person name="Snel B."/>
            <person name="Stassen J.H."/>
            <person name="Sykes S."/>
            <person name="Tripathy S."/>
            <person name="van den Berg H."/>
            <person name="Vega-Arreguin J.C."/>
            <person name="Wawra S."/>
            <person name="Young S.K."/>
            <person name="Zeng Q."/>
            <person name="Dieguez-Uribeondo J."/>
            <person name="Russ C."/>
            <person name="Tyler B.M."/>
            <person name="van West P."/>
        </authorList>
    </citation>
    <scope>NUCLEOTIDE SEQUENCE [LARGE SCALE GENOMIC DNA]</scope>
    <source>
        <strain evidence="9 10">CBS 223.65</strain>
    </source>
</reference>
<dbReference type="Gene3D" id="1.25.40.10">
    <property type="entry name" value="Tetratricopeptide repeat domain"/>
    <property type="match status" value="1"/>
</dbReference>
<evidence type="ECO:0000256" key="7">
    <source>
        <dbReference type="ARBA" id="ARBA00039966"/>
    </source>
</evidence>
<dbReference type="VEuPathDB" id="FungiDB:SPRG_19823"/>
<dbReference type="GeneID" id="24141101"/>
<organism evidence="9 10">
    <name type="scientific">Saprolegnia parasitica (strain CBS 223.65)</name>
    <dbReference type="NCBI Taxonomy" id="695850"/>
    <lineage>
        <taxon>Eukaryota</taxon>
        <taxon>Sar</taxon>
        <taxon>Stramenopiles</taxon>
        <taxon>Oomycota</taxon>
        <taxon>Saprolegniomycetes</taxon>
        <taxon>Saprolegniales</taxon>
        <taxon>Saprolegniaceae</taxon>
        <taxon>Saprolegnia</taxon>
    </lineage>
</organism>
<dbReference type="KEGG" id="spar:SPRG_19823"/>
<keyword evidence="5" id="KW-0802">TPR repeat</keyword>
<dbReference type="InterPro" id="IPR011990">
    <property type="entry name" value="TPR-like_helical_dom_sf"/>
</dbReference>
<keyword evidence="3" id="KW-0963">Cytoplasm</keyword>
<dbReference type="OrthoDB" id="69711at2759"/>
<dbReference type="GO" id="GO:0097431">
    <property type="term" value="C:mitotic spindle pole"/>
    <property type="evidence" value="ECO:0007669"/>
    <property type="project" value="TreeGrafter"/>
</dbReference>
<name>A0A067CHS0_SAPPC</name>
<comment type="subunit">
    <text evidence="2">Interacts with microtubules.</text>
</comment>
<evidence type="ECO:0000256" key="2">
    <source>
        <dbReference type="ARBA" id="ARBA00011375"/>
    </source>
</evidence>
<dbReference type="GO" id="GO:0008017">
    <property type="term" value="F:microtubule binding"/>
    <property type="evidence" value="ECO:0007669"/>
    <property type="project" value="TreeGrafter"/>
</dbReference>